<dbReference type="GO" id="GO:1902230">
    <property type="term" value="P:negative regulation of intrinsic apoptotic signaling pathway in response to DNA damage"/>
    <property type="evidence" value="ECO:0007669"/>
    <property type="project" value="InterPro"/>
</dbReference>
<name>A0A9Q1I1G6_CONCO</name>
<feature type="domain" description="Replication factor A C-terminal" evidence="1">
    <location>
        <begin position="2"/>
        <end position="89"/>
    </location>
</feature>
<dbReference type="GO" id="GO:0005737">
    <property type="term" value="C:cytoplasm"/>
    <property type="evidence" value="ECO:0007669"/>
    <property type="project" value="TreeGrafter"/>
</dbReference>
<dbReference type="OrthoDB" id="9948238at2759"/>
<dbReference type="PANTHER" id="PTHR35537:SF1">
    <property type="entry name" value="DNA DAMAGE-INDUCED APOPTOSIS SUPPRESSOR PROTEIN"/>
    <property type="match status" value="1"/>
</dbReference>
<reference evidence="2" key="1">
    <citation type="journal article" date="2023" name="Science">
        <title>Genome structures resolve the early diversification of teleost fishes.</title>
        <authorList>
            <person name="Parey E."/>
            <person name="Louis A."/>
            <person name="Montfort J."/>
            <person name="Bouchez O."/>
            <person name="Roques C."/>
            <person name="Iampietro C."/>
            <person name="Lluch J."/>
            <person name="Castinel A."/>
            <person name="Donnadieu C."/>
            <person name="Desvignes T."/>
            <person name="Floi Bucao C."/>
            <person name="Jouanno E."/>
            <person name="Wen M."/>
            <person name="Mejri S."/>
            <person name="Dirks R."/>
            <person name="Jansen H."/>
            <person name="Henkel C."/>
            <person name="Chen W.J."/>
            <person name="Zahm M."/>
            <person name="Cabau C."/>
            <person name="Klopp C."/>
            <person name="Thompson A.W."/>
            <person name="Robinson-Rechavi M."/>
            <person name="Braasch I."/>
            <person name="Lecointre G."/>
            <person name="Bobe J."/>
            <person name="Postlethwait J.H."/>
            <person name="Berthelot C."/>
            <person name="Roest Crollius H."/>
            <person name="Guiguen Y."/>
        </authorList>
    </citation>
    <scope>NUCLEOTIDE SEQUENCE</scope>
    <source>
        <strain evidence="2">Concon-B</strain>
    </source>
</reference>
<evidence type="ECO:0000259" key="1">
    <source>
        <dbReference type="Pfam" id="PF08646"/>
    </source>
</evidence>
<dbReference type="SUPFAM" id="SSF50249">
    <property type="entry name" value="Nucleic acid-binding proteins"/>
    <property type="match status" value="1"/>
</dbReference>
<dbReference type="EMBL" id="JAFJMO010000005">
    <property type="protein sequence ID" value="KAJ8275841.1"/>
    <property type="molecule type" value="Genomic_DNA"/>
</dbReference>
<dbReference type="Gene3D" id="2.40.50.140">
    <property type="entry name" value="Nucleic acid-binding proteins"/>
    <property type="match status" value="1"/>
</dbReference>
<organism evidence="2 3">
    <name type="scientific">Conger conger</name>
    <name type="common">Conger eel</name>
    <name type="synonym">Muraena conger</name>
    <dbReference type="NCBI Taxonomy" id="82655"/>
    <lineage>
        <taxon>Eukaryota</taxon>
        <taxon>Metazoa</taxon>
        <taxon>Chordata</taxon>
        <taxon>Craniata</taxon>
        <taxon>Vertebrata</taxon>
        <taxon>Euteleostomi</taxon>
        <taxon>Actinopterygii</taxon>
        <taxon>Neopterygii</taxon>
        <taxon>Teleostei</taxon>
        <taxon>Anguilliformes</taxon>
        <taxon>Congridae</taxon>
        <taxon>Conger</taxon>
    </lineage>
</organism>
<accession>A0A9Q1I1G6</accession>
<gene>
    <name evidence="2" type="ORF">COCON_G00075930</name>
</gene>
<dbReference type="Pfam" id="PF08646">
    <property type="entry name" value="Rep_fac-A_C"/>
    <property type="match status" value="1"/>
</dbReference>
<dbReference type="GO" id="GO:0005634">
    <property type="term" value="C:nucleus"/>
    <property type="evidence" value="ECO:0007669"/>
    <property type="project" value="TreeGrafter"/>
</dbReference>
<dbReference type="AlphaFoldDB" id="A0A9Q1I1G6"/>
<comment type="caution">
    <text evidence="2">The sequence shown here is derived from an EMBL/GenBank/DDBJ whole genome shotgun (WGS) entry which is preliminary data.</text>
</comment>
<dbReference type="InterPro" id="IPR043522">
    <property type="entry name" value="DDIAS"/>
</dbReference>
<keyword evidence="3" id="KW-1185">Reference proteome</keyword>
<proteinExistence type="predicted"/>
<dbReference type="InterPro" id="IPR013955">
    <property type="entry name" value="Rep_factor-A_C"/>
</dbReference>
<sequence>MQIICSVLSLRDSCVIYPSCPQCVSRLQKKQSELRCQKCGTRNEENISYRYRLSLNVKRCSDIFGVTVFGSCLNPYFGIPAVGLQRFFDKSLKNAGDPQSDCVHRLLLKAVEDCFVGRQFEFRIKLPGHEAGERSLFNEQGLHALLASNRISREFVTSRITLPNGAAGGSSVLSYFKKLLQTSCDVHVSGFPYPERPPASIEQVDLALQSFECSLASFNRSSLWHSYWKQSPGIITSSAEQEEKEPNGADAGSQWRCRKSLRPQTQKCSHSTPSYVPSPQCCSVDVKGEVSYKDSSQGSCLGFLVCHDSRETVESSLPNRFQGSGSLLPDTLELTSSVTESGNCKSPKPSKVEQVELEQNEPLCLKLGWRGGFSEGKDDMLSFQDGLSVCGWNSNLSNSSAWEDLPFSESWGEFISKANTLSEVSQKNKACDPAKRMEAEMSKTGCVDEIYRHANVSSSTEHSCNFRTTSYVHRAQVKEQASTAVVRRSFIKSAGLCFDMSGNHNVKQNSPHVHMSPSDHFVEASEDLERGKGDLAPLVPGLRALTAQGQCNRNVKNKIKEFSCVDEEAKKQGTVFHSNQCISEHKLDGHGASWEFGWDEQTLLNRQPFTKDAYNASADLFGSYQNSVGIVEEEDKTVTPPSEYSTLKLLKSCRPLLHKCGDHSTPIEKIQKPSTDKCMLGSDISDPLDFVPFSQSTPISGNLMPLRRLPHRGKDQRPSRLVLRGNVSWHHGYSKTESEIKRENMTDCGSEDAAPLSVGKITYSSNPWSLTRSIKRHEHVDRYCCKRIILASGGKYSCKKLEDCVKSAHFENEGQRITAVVSSPEHAAKKNSCLLDTSTSCLCTDQNSAVLDWSADLFADSFGN</sequence>
<evidence type="ECO:0000313" key="2">
    <source>
        <dbReference type="EMBL" id="KAJ8275841.1"/>
    </source>
</evidence>
<dbReference type="Proteomes" id="UP001152803">
    <property type="component" value="Unassembled WGS sequence"/>
</dbReference>
<protein>
    <recommendedName>
        <fullName evidence="1">Replication factor A C-terminal domain-containing protein</fullName>
    </recommendedName>
</protein>
<evidence type="ECO:0000313" key="3">
    <source>
        <dbReference type="Proteomes" id="UP001152803"/>
    </source>
</evidence>
<dbReference type="InterPro" id="IPR012340">
    <property type="entry name" value="NA-bd_OB-fold"/>
</dbReference>
<dbReference type="PANTHER" id="PTHR35537">
    <property type="entry name" value="DNA DAMAGE-INDUCIBLE APOPTOSIS SUPPRESSOR PROTEIN DDIAS"/>
    <property type="match status" value="1"/>
</dbReference>